<feature type="domain" description="Aminoglycoside phosphotransferase" evidence="1">
    <location>
        <begin position="16"/>
        <end position="205"/>
    </location>
</feature>
<dbReference type="Gene3D" id="3.90.1200.10">
    <property type="match status" value="1"/>
</dbReference>
<evidence type="ECO:0000313" key="2">
    <source>
        <dbReference type="EMBL" id="GLW52909.1"/>
    </source>
</evidence>
<dbReference type="InterPro" id="IPR011009">
    <property type="entry name" value="Kinase-like_dom_sf"/>
</dbReference>
<evidence type="ECO:0000259" key="1">
    <source>
        <dbReference type="Pfam" id="PF01636"/>
    </source>
</evidence>
<sequence length="259" mass="29113">MKTFTKTYMSAQAQQQSLAHYRWIARANPDVLIPRIVQVRPTEIDFEHLEGRHGGPDDLVALANLLGHQHTAAHTRELHAARLDTPHTHDTITITGFADGRRERLHRLLASGTVPKPALTPEAADDWLKQAATMPAAFYKDANPRNFLIADADVAVIDFDSLTLAPFGYDLAKLVVSTAMTTGPLPEDTIRQAVDTYNHHPRRRGLPGCSWREFAAWCEFHHILTTPYLGTNGYQFSWHTTRPSWTTDVLRHLDKESAP</sequence>
<dbReference type="InterPro" id="IPR002575">
    <property type="entry name" value="Aminoglycoside_PTrfase"/>
</dbReference>
<organism evidence="2 3">
    <name type="scientific">Kitasatospora phosalacinea</name>
    <dbReference type="NCBI Taxonomy" id="2065"/>
    <lineage>
        <taxon>Bacteria</taxon>
        <taxon>Bacillati</taxon>
        <taxon>Actinomycetota</taxon>
        <taxon>Actinomycetes</taxon>
        <taxon>Kitasatosporales</taxon>
        <taxon>Streptomycetaceae</taxon>
        <taxon>Kitasatospora</taxon>
    </lineage>
</organism>
<evidence type="ECO:0000313" key="3">
    <source>
        <dbReference type="Proteomes" id="UP001165143"/>
    </source>
</evidence>
<protein>
    <recommendedName>
        <fullName evidence="1">Aminoglycoside phosphotransferase domain-containing protein</fullName>
    </recommendedName>
</protein>
<dbReference type="Proteomes" id="UP001165143">
    <property type="component" value="Unassembled WGS sequence"/>
</dbReference>
<reference evidence="2" key="1">
    <citation type="submission" date="2023-02" db="EMBL/GenBank/DDBJ databases">
        <title>Kitasatospora phosalacinea NBRC 14362.</title>
        <authorList>
            <person name="Ichikawa N."/>
            <person name="Sato H."/>
            <person name="Tonouchi N."/>
        </authorList>
    </citation>
    <scope>NUCLEOTIDE SEQUENCE</scope>
    <source>
        <strain evidence="2">NBRC 14362</strain>
    </source>
</reference>
<accession>A0A9W6PDB7</accession>
<gene>
    <name evidence="2" type="ORF">Kpho01_09200</name>
</gene>
<name>A0A9W6PDB7_9ACTN</name>
<dbReference type="SUPFAM" id="SSF56112">
    <property type="entry name" value="Protein kinase-like (PK-like)"/>
    <property type="match status" value="1"/>
</dbReference>
<dbReference type="AlphaFoldDB" id="A0A9W6PDB7"/>
<dbReference type="Pfam" id="PF01636">
    <property type="entry name" value="APH"/>
    <property type="match status" value="1"/>
</dbReference>
<proteinExistence type="predicted"/>
<dbReference type="EMBL" id="BSRX01000004">
    <property type="protein sequence ID" value="GLW52909.1"/>
    <property type="molecule type" value="Genomic_DNA"/>
</dbReference>
<comment type="caution">
    <text evidence="2">The sequence shown here is derived from an EMBL/GenBank/DDBJ whole genome shotgun (WGS) entry which is preliminary data.</text>
</comment>